<dbReference type="EMBL" id="CM009293">
    <property type="protein sequence ID" value="PNT41267.1"/>
    <property type="molecule type" value="Genomic_DNA"/>
</dbReference>
<feature type="region of interest" description="Disordered" evidence="1">
    <location>
        <begin position="45"/>
        <end position="71"/>
    </location>
</feature>
<sequence length="71" mass="8163">MTNILKGAGTKEEELWLSQEFLSLKDFQQWMIQKNPPSEEKEILGSDHMAMISKPKKQPPSSPPPMKQLPR</sequence>
<protein>
    <submittedName>
        <fullName evidence="2">Uncharacterized protein</fullName>
    </submittedName>
</protein>
<evidence type="ECO:0000256" key="1">
    <source>
        <dbReference type="SAM" id="MobiDB-lite"/>
    </source>
</evidence>
<dbReference type="AlphaFoldDB" id="A0A2K2AUQ6"/>
<proteinExistence type="predicted"/>
<dbReference type="InterPro" id="IPR029058">
    <property type="entry name" value="AB_hydrolase_fold"/>
</dbReference>
<feature type="compositionally biased region" description="Pro residues" evidence="1">
    <location>
        <begin position="58"/>
        <end position="71"/>
    </location>
</feature>
<name>A0A2K2AUQ6_POPTR</name>
<evidence type="ECO:0000313" key="2">
    <source>
        <dbReference type="EMBL" id="PNT41267.1"/>
    </source>
</evidence>
<dbReference type="Proteomes" id="UP000006729">
    <property type="component" value="Chromosome 4"/>
</dbReference>
<accession>A0A2K2AUQ6</accession>
<keyword evidence="3" id="KW-1185">Reference proteome</keyword>
<organism evidence="2 3">
    <name type="scientific">Populus trichocarpa</name>
    <name type="common">Western balsam poplar</name>
    <name type="synonym">Populus balsamifera subsp. trichocarpa</name>
    <dbReference type="NCBI Taxonomy" id="3694"/>
    <lineage>
        <taxon>Eukaryota</taxon>
        <taxon>Viridiplantae</taxon>
        <taxon>Streptophyta</taxon>
        <taxon>Embryophyta</taxon>
        <taxon>Tracheophyta</taxon>
        <taxon>Spermatophyta</taxon>
        <taxon>Magnoliopsida</taxon>
        <taxon>eudicotyledons</taxon>
        <taxon>Gunneridae</taxon>
        <taxon>Pentapetalae</taxon>
        <taxon>rosids</taxon>
        <taxon>fabids</taxon>
        <taxon>Malpighiales</taxon>
        <taxon>Salicaceae</taxon>
        <taxon>Saliceae</taxon>
        <taxon>Populus</taxon>
    </lineage>
</organism>
<reference evidence="2 3" key="1">
    <citation type="journal article" date="2006" name="Science">
        <title>The genome of black cottonwood, Populus trichocarpa (Torr. &amp; Gray).</title>
        <authorList>
            <person name="Tuskan G.A."/>
            <person name="Difazio S."/>
            <person name="Jansson S."/>
            <person name="Bohlmann J."/>
            <person name="Grigoriev I."/>
            <person name="Hellsten U."/>
            <person name="Putnam N."/>
            <person name="Ralph S."/>
            <person name="Rombauts S."/>
            <person name="Salamov A."/>
            <person name="Schein J."/>
            <person name="Sterck L."/>
            <person name="Aerts A."/>
            <person name="Bhalerao R.R."/>
            <person name="Bhalerao R.P."/>
            <person name="Blaudez D."/>
            <person name="Boerjan W."/>
            <person name="Brun A."/>
            <person name="Brunner A."/>
            <person name="Busov V."/>
            <person name="Campbell M."/>
            <person name="Carlson J."/>
            <person name="Chalot M."/>
            <person name="Chapman J."/>
            <person name="Chen G.L."/>
            <person name="Cooper D."/>
            <person name="Coutinho P.M."/>
            <person name="Couturier J."/>
            <person name="Covert S."/>
            <person name="Cronk Q."/>
            <person name="Cunningham R."/>
            <person name="Davis J."/>
            <person name="Degroeve S."/>
            <person name="Dejardin A."/>
            <person name="Depamphilis C."/>
            <person name="Detter J."/>
            <person name="Dirks B."/>
            <person name="Dubchak I."/>
            <person name="Duplessis S."/>
            <person name="Ehlting J."/>
            <person name="Ellis B."/>
            <person name="Gendler K."/>
            <person name="Goodstein D."/>
            <person name="Gribskov M."/>
            <person name="Grimwood J."/>
            <person name="Groover A."/>
            <person name="Gunter L."/>
            <person name="Hamberger B."/>
            <person name="Heinze B."/>
            <person name="Helariutta Y."/>
            <person name="Henrissat B."/>
            <person name="Holligan D."/>
            <person name="Holt R."/>
            <person name="Huang W."/>
            <person name="Islam-Faridi N."/>
            <person name="Jones S."/>
            <person name="Jones-Rhoades M."/>
            <person name="Jorgensen R."/>
            <person name="Joshi C."/>
            <person name="Kangasjarvi J."/>
            <person name="Karlsson J."/>
            <person name="Kelleher C."/>
            <person name="Kirkpatrick R."/>
            <person name="Kirst M."/>
            <person name="Kohler A."/>
            <person name="Kalluri U."/>
            <person name="Larimer F."/>
            <person name="Leebens-Mack J."/>
            <person name="Leple J.C."/>
            <person name="Locascio P."/>
            <person name="Lou Y."/>
            <person name="Lucas S."/>
            <person name="Martin F."/>
            <person name="Montanini B."/>
            <person name="Napoli C."/>
            <person name="Nelson D.R."/>
            <person name="Nelson C."/>
            <person name="Nieminen K."/>
            <person name="Nilsson O."/>
            <person name="Pereda V."/>
            <person name="Peter G."/>
            <person name="Philippe R."/>
            <person name="Pilate G."/>
            <person name="Poliakov A."/>
            <person name="Razumovskaya J."/>
            <person name="Richardson P."/>
            <person name="Rinaldi C."/>
            <person name="Ritland K."/>
            <person name="Rouze P."/>
            <person name="Ryaboy D."/>
            <person name="Schmutz J."/>
            <person name="Schrader J."/>
            <person name="Segerman B."/>
            <person name="Shin H."/>
            <person name="Siddiqui A."/>
            <person name="Sterky F."/>
            <person name="Terry A."/>
            <person name="Tsai C.J."/>
            <person name="Uberbacher E."/>
            <person name="Unneberg P."/>
            <person name="Vahala J."/>
            <person name="Wall K."/>
            <person name="Wessler S."/>
            <person name="Yang G."/>
            <person name="Yin T."/>
            <person name="Douglas C."/>
            <person name="Marra M."/>
            <person name="Sandberg G."/>
            <person name="Van de Peer Y."/>
            <person name="Rokhsar D."/>
        </authorList>
    </citation>
    <scope>NUCLEOTIDE SEQUENCE [LARGE SCALE GENOMIC DNA]</scope>
    <source>
        <strain evidence="3">cv. Nisqually</strain>
    </source>
</reference>
<dbReference type="InParanoid" id="A0A2K2AUQ6"/>
<dbReference type="Gene3D" id="3.40.50.1820">
    <property type="entry name" value="alpha/beta hydrolase"/>
    <property type="match status" value="1"/>
</dbReference>
<gene>
    <name evidence="2" type="ORF">POPTR_004G145900</name>
</gene>
<evidence type="ECO:0000313" key="3">
    <source>
        <dbReference type="Proteomes" id="UP000006729"/>
    </source>
</evidence>